<dbReference type="SUPFAM" id="SSF51735">
    <property type="entry name" value="NAD(P)-binding Rossmann-fold domains"/>
    <property type="match status" value="1"/>
</dbReference>
<dbReference type="InterPro" id="IPR003560">
    <property type="entry name" value="DHB_DH"/>
</dbReference>
<dbReference type="InterPro" id="IPR020904">
    <property type="entry name" value="Sc_DH/Rdtase_CS"/>
</dbReference>
<dbReference type="Pfam" id="PF13561">
    <property type="entry name" value="adh_short_C2"/>
    <property type="match status" value="1"/>
</dbReference>
<dbReference type="GO" id="GO:0019290">
    <property type="term" value="P:siderophore biosynthetic process"/>
    <property type="evidence" value="ECO:0007669"/>
    <property type="project" value="InterPro"/>
</dbReference>
<dbReference type="Gene3D" id="3.40.50.720">
    <property type="entry name" value="NAD(P)-binding Rossmann-like Domain"/>
    <property type="match status" value="1"/>
</dbReference>
<proteinExistence type="inferred from homology"/>
<sequence>MTGACGGIGAAVVRGLVEQGARVAALDVDGSAVRELAAAYREKGHAVDGYAVDVADRAAVETAVAEIEESGTIALAVNIAGILCPGPVLELAAEDWAAVFAVNSSGVFNVSTAVARHMTPRRAGAIVTVSSDAARLSRTGMAAYAASKSAATRFTLCLGLELAPFGIRCNVVSPGTTATAMRRQLWGGDAPEESAVAGSPESFRGGIPLGRIADPEDVADAVLFLASPRAQHITMHDLRVDGGAGLGS</sequence>
<dbReference type="InterPro" id="IPR036291">
    <property type="entry name" value="NAD(P)-bd_dom_sf"/>
</dbReference>
<dbReference type="PROSITE" id="PS00061">
    <property type="entry name" value="ADH_SHORT"/>
    <property type="match status" value="1"/>
</dbReference>
<dbReference type="PRINTS" id="PR00080">
    <property type="entry name" value="SDRFAMILY"/>
</dbReference>
<dbReference type="PANTHER" id="PTHR42760:SF115">
    <property type="entry name" value="3-OXOACYL-[ACYL-CARRIER-PROTEIN] REDUCTASE FABG"/>
    <property type="match status" value="1"/>
</dbReference>
<gene>
    <name evidence="4" type="primary">dhbA</name>
    <name evidence="4" type="ORF">Nans01_45590</name>
</gene>
<dbReference type="PRINTS" id="PR01397">
    <property type="entry name" value="DHBDHDRGNASE"/>
</dbReference>
<dbReference type="GO" id="GO:0016616">
    <property type="term" value="F:oxidoreductase activity, acting on the CH-OH group of donors, NAD or NADP as acceptor"/>
    <property type="evidence" value="ECO:0007669"/>
    <property type="project" value="TreeGrafter"/>
</dbReference>
<keyword evidence="5" id="KW-1185">Reference proteome</keyword>
<dbReference type="AlphaFoldDB" id="A0A9W6UL17"/>
<comment type="caution">
    <text evidence="4">The sequence shown here is derived from an EMBL/GenBank/DDBJ whole genome shotgun (WGS) entry which is preliminary data.</text>
</comment>
<dbReference type="GO" id="GO:0008667">
    <property type="term" value="F:2,3-dihydro-2,3-dihydroxybenzoate dehydrogenase activity"/>
    <property type="evidence" value="ECO:0007669"/>
    <property type="project" value="UniProtKB-UniRule"/>
</dbReference>
<keyword evidence="2" id="KW-0560">Oxidoreductase</keyword>
<accession>A0A9W6UL17</accession>
<evidence type="ECO:0000256" key="1">
    <source>
        <dbReference type="ARBA" id="ARBA00006484"/>
    </source>
</evidence>
<dbReference type="EC" id="1.3.1.28" evidence="3"/>
<dbReference type="NCBIfam" id="TIGR04316">
    <property type="entry name" value="dhbA_paeA"/>
    <property type="match status" value="1"/>
</dbReference>
<dbReference type="InterPro" id="IPR002347">
    <property type="entry name" value="SDR_fam"/>
</dbReference>
<dbReference type="FunFam" id="3.40.50.720:FF:000084">
    <property type="entry name" value="Short-chain dehydrogenase reductase"/>
    <property type="match status" value="1"/>
</dbReference>
<organism evidence="4 5">
    <name type="scientific">Nocardiopsis ansamitocini</name>
    <dbReference type="NCBI Taxonomy" id="1670832"/>
    <lineage>
        <taxon>Bacteria</taxon>
        <taxon>Bacillati</taxon>
        <taxon>Actinomycetota</taxon>
        <taxon>Actinomycetes</taxon>
        <taxon>Streptosporangiales</taxon>
        <taxon>Nocardiopsidaceae</taxon>
        <taxon>Nocardiopsis</taxon>
    </lineage>
</organism>
<dbReference type="PANTHER" id="PTHR42760">
    <property type="entry name" value="SHORT-CHAIN DEHYDROGENASES/REDUCTASES FAMILY MEMBER"/>
    <property type="match status" value="1"/>
</dbReference>
<name>A0A9W6UL17_9ACTN</name>
<evidence type="ECO:0000256" key="2">
    <source>
        <dbReference type="ARBA" id="ARBA00023002"/>
    </source>
</evidence>
<dbReference type="EMBL" id="BSQG01000012">
    <property type="protein sequence ID" value="GLU50208.1"/>
    <property type="molecule type" value="Genomic_DNA"/>
</dbReference>
<dbReference type="Proteomes" id="UP001165092">
    <property type="component" value="Unassembled WGS sequence"/>
</dbReference>
<evidence type="ECO:0000256" key="3">
    <source>
        <dbReference type="NCBIfam" id="TIGR04316"/>
    </source>
</evidence>
<protein>
    <recommendedName>
        <fullName evidence="3">2,3-dihydro-2,3-dihydroxybenzoate dehydrogenase</fullName>
        <ecNumber evidence="3">1.3.1.28</ecNumber>
    </recommendedName>
</protein>
<evidence type="ECO:0000313" key="4">
    <source>
        <dbReference type="EMBL" id="GLU50208.1"/>
    </source>
</evidence>
<comment type="similarity">
    <text evidence="1">Belongs to the short-chain dehydrogenases/reductases (SDR) family.</text>
</comment>
<reference evidence="4" key="1">
    <citation type="submission" date="2023-02" db="EMBL/GenBank/DDBJ databases">
        <title>Nocardiopsis ansamitocini NBRC 112285.</title>
        <authorList>
            <person name="Ichikawa N."/>
            <person name="Sato H."/>
            <person name="Tonouchi N."/>
        </authorList>
    </citation>
    <scope>NUCLEOTIDE SEQUENCE</scope>
    <source>
        <strain evidence="4">NBRC 112285</strain>
    </source>
</reference>
<evidence type="ECO:0000313" key="5">
    <source>
        <dbReference type="Proteomes" id="UP001165092"/>
    </source>
</evidence>